<organism evidence="1 2">
    <name type="scientific">Macroventuria anomochaeta</name>
    <dbReference type="NCBI Taxonomy" id="301207"/>
    <lineage>
        <taxon>Eukaryota</taxon>
        <taxon>Fungi</taxon>
        <taxon>Dikarya</taxon>
        <taxon>Ascomycota</taxon>
        <taxon>Pezizomycotina</taxon>
        <taxon>Dothideomycetes</taxon>
        <taxon>Pleosporomycetidae</taxon>
        <taxon>Pleosporales</taxon>
        <taxon>Pleosporineae</taxon>
        <taxon>Didymellaceae</taxon>
        <taxon>Macroventuria</taxon>
    </lineage>
</organism>
<proteinExistence type="predicted"/>
<name>A0ACB6RZN1_9PLEO</name>
<sequence length="157" mass="17410">MASQLGSTAACLSSTSLFAYFGSPVAVFVRAFLRPDAPSWSWLGWSGKLDFKKWRCNTDAQLPPSEVETTITSLVNFFKKTDRFNGTSSRVDNLVRIYFTVSAGTTPDGWQKHNGDVDSNYESFYAYLATTDHHTQIPIGDSGIWFHLSSDPGTSIH</sequence>
<protein>
    <submittedName>
        <fullName evidence="1">Uncharacterized protein</fullName>
    </submittedName>
</protein>
<keyword evidence="2" id="KW-1185">Reference proteome</keyword>
<dbReference type="Proteomes" id="UP000799754">
    <property type="component" value="Unassembled WGS sequence"/>
</dbReference>
<dbReference type="EMBL" id="MU006721">
    <property type="protein sequence ID" value="KAF2626347.1"/>
    <property type="molecule type" value="Genomic_DNA"/>
</dbReference>
<accession>A0ACB6RZN1</accession>
<comment type="caution">
    <text evidence="1">The sequence shown here is derived from an EMBL/GenBank/DDBJ whole genome shotgun (WGS) entry which is preliminary data.</text>
</comment>
<evidence type="ECO:0000313" key="1">
    <source>
        <dbReference type="EMBL" id="KAF2626347.1"/>
    </source>
</evidence>
<evidence type="ECO:0000313" key="2">
    <source>
        <dbReference type="Proteomes" id="UP000799754"/>
    </source>
</evidence>
<reference evidence="1" key="1">
    <citation type="journal article" date="2020" name="Stud. Mycol.">
        <title>101 Dothideomycetes genomes: a test case for predicting lifestyles and emergence of pathogens.</title>
        <authorList>
            <person name="Haridas S."/>
            <person name="Albert R."/>
            <person name="Binder M."/>
            <person name="Bloem J."/>
            <person name="Labutti K."/>
            <person name="Salamov A."/>
            <person name="Andreopoulos B."/>
            <person name="Baker S."/>
            <person name="Barry K."/>
            <person name="Bills G."/>
            <person name="Bluhm B."/>
            <person name="Cannon C."/>
            <person name="Castanera R."/>
            <person name="Culley D."/>
            <person name="Daum C."/>
            <person name="Ezra D."/>
            <person name="Gonzalez J."/>
            <person name="Henrissat B."/>
            <person name="Kuo A."/>
            <person name="Liang C."/>
            <person name="Lipzen A."/>
            <person name="Lutzoni F."/>
            <person name="Magnuson J."/>
            <person name="Mondo S."/>
            <person name="Nolan M."/>
            <person name="Ohm R."/>
            <person name="Pangilinan J."/>
            <person name="Park H.-J."/>
            <person name="Ramirez L."/>
            <person name="Alfaro M."/>
            <person name="Sun H."/>
            <person name="Tritt A."/>
            <person name="Yoshinaga Y."/>
            <person name="Zwiers L.-H."/>
            <person name="Turgeon B."/>
            <person name="Goodwin S."/>
            <person name="Spatafora J."/>
            <person name="Crous P."/>
            <person name="Grigoriev I."/>
        </authorList>
    </citation>
    <scope>NUCLEOTIDE SEQUENCE</scope>
    <source>
        <strain evidence="1">CBS 525.71</strain>
    </source>
</reference>
<gene>
    <name evidence="1" type="ORF">BU25DRAFT_459484</name>
</gene>